<proteinExistence type="predicted"/>
<organism evidence="1">
    <name type="scientific">marine metagenome</name>
    <dbReference type="NCBI Taxonomy" id="408172"/>
    <lineage>
        <taxon>unclassified sequences</taxon>
        <taxon>metagenomes</taxon>
        <taxon>ecological metagenomes</taxon>
    </lineage>
</organism>
<sequence length="201" mass="22065">MMRLRKLVVIILLVIPTALLAEDNSSSEAGLFYSTWGNGVMGSYNYSNEINIVASLSSGDTSTKSEGPGTSIKSQSTIQTFIAFGRYYLRDIGITDGLFGQAGLAFRNWNGTGKIIEDNTKAKIASLKMKWSPVVIVTGVGWHKVWGLGLSFGISMNASIGGSRTIEYTENMHRFSDSMKKDLEKKTDYPTNLVIYIGYSF</sequence>
<dbReference type="EMBL" id="UINC01088350">
    <property type="protein sequence ID" value="SVC38486.1"/>
    <property type="molecule type" value="Genomic_DNA"/>
</dbReference>
<accession>A0A382LPJ6</accession>
<evidence type="ECO:0000313" key="1">
    <source>
        <dbReference type="EMBL" id="SVC38486.1"/>
    </source>
</evidence>
<protein>
    <recommendedName>
        <fullName evidence="2">Outer membrane protein beta-barrel domain-containing protein</fullName>
    </recommendedName>
</protein>
<evidence type="ECO:0008006" key="2">
    <source>
        <dbReference type="Google" id="ProtNLM"/>
    </source>
</evidence>
<name>A0A382LPJ6_9ZZZZ</name>
<reference evidence="1" key="1">
    <citation type="submission" date="2018-05" db="EMBL/GenBank/DDBJ databases">
        <authorList>
            <person name="Lanie J.A."/>
            <person name="Ng W.-L."/>
            <person name="Kazmierczak K.M."/>
            <person name="Andrzejewski T.M."/>
            <person name="Davidsen T.M."/>
            <person name="Wayne K.J."/>
            <person name="Tettelin H."/>
            <person name="Glass J.I."/>
            <person name="Rusch D."/>
            <person name="Podicherti R."/>
            <person name="Tsui H.-C.T."/>
            <person name="Winkler M.E."/>
        </authorList>
    </citation>
    <scope>NUCLEOTIDE SEQUENCE</scope>
</reference>
<dbReference type="AlphaFoldDB" id="A0A382LPJ6"/>
<gene>
    <name evidence="1" type="ORF">METZ01_LOCUS291340</name>
</gene>